<evidence type="ECO:0000313" key="2">
    <source>
        <dbReference type="Proteomes" id="UP000542742"/>
    </source>
</evidence>
<keyword evidence="2" id="KW-1185">Reference proteome</keyword>
<dbReference type="Proteomes" id="UP000542742">
    <property type="component" value="Unassembled WGS sequence"/>
</dbReference>
<evidence type="ECO:0000313" key="1">
    <source>
        <dbReference type="EMBL" id="MBB4692508.1"/>
    </source>
</evidence>
<dbReference type="RefSeq" id="WP_184951221.1">
    <property type="nucleotide sequence ID" value="NZ_BOMC01000065.1"/>
</dbReference>
<reference evidence="1 2" key="1">
    <citation type="submission" date="2020-08" db="EMBL/GenBank/DDBJ databases">
        <title>Sequencing the genomes of 1000 actinobacteria strains.</title>
        <authorList>
            <person name="Klenk H.-P."/>
        </authorList>
    </citation>
    <scope>NUCLEOTIDE SEQUENCE [LARGE SCALE GENOMIC DNA]</scope>
    <source>
        <strain evidence="1 2">DSM 45518</strain>
    </source>
</reference>
<organism evidence="1 2">
    <name type="scientific">Paractinoplanes abujensis</name>
    <dbReference type="NCBI Taxonomy" id="882441"/>
    <lineage>
        <taxon>Bacteria</taxon>
        <taxon>Bacillati</taxon>
        <taxon>Actinomycetota</taxon>
        <taxon>Actinomycetes</taxon>
        <taxon>Micromonosporales</taxon>
        <taxon>Micromonosporaceae</taxon>
        <taxon>Paractinoplanes</taxon>
    </lineage>
</organism>
<sequence length="317" mass="35279">MSGGPEVLLDPGAAYPEFAPARAAMQARDWPGVRRLLDATPPGLRSGIIHTCGEEQQDAEFLTAVVRADPADTTAAAMLGAHLIVVGWRIRTAASADQVSRRQFAKFHEWLRQAEAVLLEASVVNPRDPAVWHELLISGRGLQVGRSEVLRRYDRCRLADPHHLPAQQSMVQQLCPKWGGSWELVHSFAREQMLAAPPGFPQAGLVADAHIEHGYAGVKHEAMTAGAFRKYLQQEAVRAELYDAAQRSVWSPEFRRWYGWEWAASSFAMVFALLGDDRGAGHLFGLLGNVATTQPWEYLGVPTWQIRKYRKRAGAWR</sequence>
<evidence type="ECO:0008006" key="3">
    <source>
        <dbReference type="Google" id="ProtNLM"/>
    </source>
</evidence>
<dbReference type="AlphaFoldDB" id="A0A7W7CSJ1"/>
<accession>A0A7W7CSJ1</accession>
<proteinExistence type="predicted"/>
<name>A0A7W7CSJ1_9ACTN</name>
<comment type="caution">
    <text evidence="1">The sequence shown here is derived from an EMBL/GenBank/DDBJ whole genome shotgun (WGS) entry which is preliminary data.</text>
</comment>
<protein>
    <recommendedName>
        <fullName evidence="3">DUF4034 domain-containing protein</fullName>
    </recommendedName>
</protein>
<gene>
    <name evidence="1" type="ORF">BKA14_002656</name>
</gene>
<dbReference type="EMBL" id="JACHMF010000001">
    <property type="protein sequence ID" value="MBB4692508.1"/>
    <property type="molecule type" value="Genomic_DNA"/>
</dbReference>